<feature type="region of interest" description="Disordered" evidence="7">
    <location>
        <begin position="361"/>
        <end position="392"/>
    </location>
</feature>
<organism evidence="9 10">
    <name type="scientific">Cucurbita argyrosperma subsp. sororia</name>
    <dbReference type="NCBI Taxonomy" id="37648"/>
    <lineage>
        <taxon>Eukaryota</taxon>
        <taxon>Viridiplantae</taxon>
        <taxon>Streptophyta</taxon>
        <taxon>Embryophyta</taxon>
        <taxon>Tracheophyta</taxon>
        <taxon>Spermatophyta</taxon>
        <taxon>Magnoliopsida</taxon>
        <taxon>eudicotyledons</taxon>
        <taxon>Gunneridae</taxon>
        <taxon>Pentapetalae</taxon>
        <taxon>rosids</taxon>
        <taxon>fabids</taxon>
        <taxon>Cucurbitales</taxon>
        <taxon>Cucurbitaceae</taxon>
        <taxon>Cucurbiteae</taxon>
        <taxon>Cucurbita</taxon>
    </lineage>
</organism>
<dbReference type="Pfam" id="PF00069">
    <property type="entry name" value="Pkinase"/>
    <property type="match status" value="1"/>
</dbReference>
<dbReference type="GO" id="GO:0033316">
    <property type="term" value="P:meiotic spindle assembly checkpoint signaling"/>
    <property type="evidence" value="ECO:0007669"/>
    <property type="project" value="TreeGrafter"/>
</dbReference>
<dbReference type="GO" id="GO:0005634">
    <property type="term" value="C:nucleus"/>
    <property type="evidence" value="ECO:0007669"/>
    <property type="project" value="TreeGrafter"/>
</dbReference>
<dbReference type="PROSITE" id="PS50011">
    <property type="entry name" value="PROTEIN_KINASE_DOM"/>
    <property type="match status" value="1"/>
</dbReference>
<comment type="caution">
    <text evidence="9">The sequence shown here is derived from an EMBL/GenBank/DDBJ whole genome shotgun (WGS) entry which is preliminary data.</text>
</comment>
<dbReference type="FunFam" id="3.30.200.20:FF:000269">
    <property type="entry name" value="serine/threonine-protein kinase mph1 isoform X2"/>
    <property type="match status" value="1"/>
</dbReference>
<keyword evidence="2" id="KW-0808">Transferase</keyword>
<evidence type="ECO:0000256" key="1">
    <source>
        <dbReference type="ARBA" id="ARBA00022527"/>
    </source>
</evidence>
<dbReference type="GO" id="GO:0000776">
    <property type="term" value="C:kinetochore"/>
    <property type="evidence" value="ECO:0007669"/>
    <property type="project" value="TreeGrafter"/>
</dbReference>
<dbReference type="PANTHER" id="PTHR22974">
    <property type="entry name" value="MIXED LINEAGE PROTEIN KINASE"/>
    <property type="match status" value="1"/>
</dbReference>
<dbReference type="GO" id="GO:0034501">
    <property type="term" value="P:protein localization to kinetochore"/>
    <property type="evidence" value="ECO:0007669"/>
    <property type="project" value="TreeGrafter"/>
</dbReference>
<dbReference type="PANTHER" id="PTHR22974:SF21">
    <property type="entry name" value="DUAL SPECIFICITY PROTEIN KINASE TTK"/>
    <property type="match status" value="1"/>
</dbReference>
<dbReference type="InterPro" id="IPR017441">
    <property type="entry name" value="Protein_kinase_ATP_BS"/>
</dbReference>
<keyword evidence="10" id="KW-1185">Reference proteome</keyword>
<protein>
    <submittedName>
        <fullName evidence="9">Serine/threonine-protein kinase MPS1</fullName>
    </submittedName>
</protein>
<evidence type="ECO:0000256" key="5">
    <source>
        <dbReference type="ARBA" id="ARBA00022840"/>
    </source>
</evidence>
<accession>A0AAV6MBI3</accession>
<evidence type="ECO:0000256" key="6">
    <source>
        <dbReference type="PROSITE-ProRule" id="PRU10141"/>
    </source>
</evidence>
<keyword evidence="1" id="KW-0723">Serine/threonine-protein kinase</keyword>
<evidence type="ECO:0000256" key="3">
    <source>
        <dbReference type="ARBA" id="ARBA00022741"/>
    </source>
</evidence>
<feature type="compositionally biased region" description="Polar residues" evidence="7">
    <location>
        <begin position="306"/>
        <end position="318"/>
    </location>
</feature>
<feature type="compositionally biased region" description="Low complexity" evidence="7">
    <location>
        <begin position="21"/>
        <end position="34"/>
    </location>
</feature>
<keyword evidence="5 6" id="KW-0067">ATP-binding</keyword>
<dbReference type="GO" id="GO:0004712">
    <property type="term" value="F:protein serine/threonine/tyrosine kinase activity"/>
    <property type="evidence" value="ECO:0007669"/>
    <property type="project" value="TreeGrafter"/>
</dbReference>
<sequence length="553" mass="61870">MDREANLPVPLALEKKVSRQTNSETTTSSSSSTSPDFLRHVQAAFKRHQLLGVTQSNSLRPRRLLVPQREVSRNPRSEARLAESVSRDHAVKDLIEQTKSTMTIIGETQDESITRPSMSGLMTKSFDGSFTSDAHRDELVRGVGCQSRSTSSALNTGSQHVDGQKMVRFSVKTNKIYQEMDWMAGRQGEAYCVINHGESKHRSFPNAETDMNVKNNGGVSMLAQKTPAVEEKLKRFEDFLTQPVSQPSFDPPCATTTSVHSNSVLMLNSTTYSSHLHQESGGSSLKDIKDEVKNGKGNDALHAQGLTANTENVRSNYDISKDQREKLARDSDISKHSLQHNDKSYEGKCFIGDATDTKSKAQVPRKAVSDVNLNPSDSEKQEKVTSGKNTSTCKRNYDPDMFFKVNGKLYQRLGKIGSGGSSEVHKVISSDCTIYALKKIKLKGRDYTTAYGFCQEIVYLNKLKGKNNIIQLVDYEVTDRTLLQEVLNGSANHKDARVKDDGYIYMVLEYGEIDLAHMLSQKWKEIDGSDQIKDENWLRFYWQVIPSSHLESS</sequence>
<dbReference type="GO" id="GO:0005524">
    <property type="term" value="F:ATP binding"/>
    <property type="evidence" value="ECO:0007669"/>
    <property type="project" value="UniProtKB-UniRule"/>
</dbReference>
<dbReference type="GO" id="GO:0007059">
    <property type="term" value="P:chromosome segregation"/>
    <property type="evidence" value="ECO:0007669"/>
    <property type="project" value="TreeGrafter"/>
</dbReference>
<dbReference type="Proteomes" id="UP000685013">
    <property type="component" value="Chromosome 15"/>
</dbReference>
<keyword evidence="3 6" id="KW-0547">Nucleotide-binding</keyword>
<dbReference type="InterPro" id="IPR000719">
    <property type="entry name" value="Prot_kinase_dom"/>
</dbReference>
<evidence type="ECO:0000256" key="7">
    <source>
        <dbReference type="SAM" id="MobiDB-lite"/>
    </source>
</evidence>
<evidence type="ECO:0000259" key="8">
    <source>
        <dbReference type="PROSITE" id="PS50011"/>
    </source>
</evidence>
<feature type="binding site" evidence="6">
    <location>
        <position position="438"/>
    </location>
    <ligand>
        <name>ATP</name>
        <dbReference type="ChEBI" id="CHEBI:30616"/>
    </ligand>
</feature>
<dbReference type="GO" id="GO:0007094">
    <property type="term" value="P:mitotic spindle assembly checkpoint signaling"/>
    <property type="evidence" value="ECO:0007669"/>
    <property type="project" value="TreeGrafter"/>
</dbReference>
<name>A0AAV6MBI3_9ROSI</name>
<dbReference type="AlphaFoldDB" id="A0AAV6MBI3"/>
<feature type="non-terminal residue" evidence="9">
    <location>
        <position position="1"/>
    </location>
</feature>
<evidence type="ECO:0000313" key="10">
    <source>
        <dbReference type="Proteomes" id="UP000685013"/>
    </source>
</evidence>
<dbReference type="PROSITE" id="PS00107">
    <property type="entry name" value="PROTEIN_KINASE_ATP"/>
    <property type="match status" value="1"/>
</dbReference>
<keyword evidence="4 9" id="KW-0418">Kinase</keyword>
<feature type="compositionally biased region" description="Basic and acidic residues" evidence="7">
    <location>
        <begin position="286"/>
        <end position="296"/>
    </location>
</feature>
<evidence type="ECO:0000256" key="4">
    <source>
        <dbReference type="ARBA" id="ARBA00022777"/>
    </source>
</evidence>
<gene>
    <name evidence="9" type="primary">MPS1-3</name>
    <name evidence="9" type="ORF">SDJN03_23435</name>
</gene>
<dbReference type="EMBL" id="JAGKQH010000015">
    <property type="protein sequence ID" value="KAG6578987.1"/>
    <property type="molecule type" value="Genomic_DNA"/>
</dbReference>
<evidence type="ECO:0000313" key="9">
    <source>
        <dbReference type="EMBL" id="KAG6578987.1"/>
    </source>
</evidence>
<reference evidence="9 10" key="1">
    <citation type="journal article" date="2021" name="Hortic Res">
        <title>The domestication of Cucurbita argyrosperma as revealed by the genome of its wild relative.</title>
        <authorList>
            <person name="Barrera-Redondo J."/>
            <person name="Sanchez-de la Vega G."/>
            <person name="Aguirre-Liguori J.A."/>
            <person name="Castellanos-Morales G."/>
            <person name="Gutierrez-Guerrero Y.T."/>
            <person name="Aguirre-Dugua X."/>
            <person name="Aguirre-Planter E."/>
            <person name="Tenaillon M.I."/>
            <person name="Lira-Saade R."/>
            <person name="Eguiarte L.E."/>
        </authorList>
    </citation>
    <scope>NUCLEOTIDE SEQUENCE [LARGE SCALE GENOMIC DNA]</scope>
    <source>
        <strain evidence="9">JBR-2021</strain>
    </source>
</reference>
<feature type="region of interest" description="Disordered" evidence="7">
    <location>
        <begin position="275"/>
        <end position="318"/>
    </location>
</feature>
<dbReference type="GO" id="GO:0004674">
    <property type="term" value="F:protein serine/threonine kinase activity"/>
    <property type="evidence" value="ECO:0007669"/>
    <property type="project" value="UniProtKB-KW"/>
</dbReference>
<feature type="domain" description="Protein kinase" evidence="8">
    <location>
        <begin position="410"/>
        <end position="553"/>
    </location>
</feature>
<proteinExistence type="predicted"/>
<evidence type="ECO:0000256" key="2">
    <source>
        <dbReference type="ARBA" id="ARBA00022679"/>
    </source>
</evidence>
<feature type="region of interest" description="Disordered" evidence="7">
    <location>
        <begin position="1"/>
        <end position="35"/>
    </location>
</feature>